<dbReference type="OrthoDB" id="1921280at2759"/>
<dbReference type="KEGG" id="egr:104448130"/>
<feature type="coiled-coil region" evidence="1">
    <location>
        <begin position="225"/>
        <end position="280"/>
    </location>
</feature>
<sequence>MPTRKDASEVSSDRRKWQKVFNAFVELLGNQQAQLLTLVRERKLLEDRIKMQNRRWNSDVRFLKDRISQMRGTLKLQDMAHFLESTKLDFALGLKEREALLYKLKLEQADDELADFRGCLDSIPHKCPELEESAQLNNSAETRNTRRGLRSSDRRSGKDAKEAQEERTHFLEEEIKKLRLEYDKLISEKNSEASALLMEKKFVWHQYNILENDLNDRLKSKGAELELANQKISKLLTSMEKLEMMNGEKDDTIAELKSKIDEMEAILGKQNEEIGRLAQESEVLKKNMVTPVLSRCTSRNRTSKTEGKDSVAHKRSVVLKKETGHPQVPDSLKDSEKGTGRSKRKAVAIETPKLFSSSFKVPKLKASAMR</sequence>
<evidence type="ECO:0000256" key="2">
    <source>
        <dbReference type="SAM" id="MobiDB-lite"/>
    </source>
</evidence>
<dbReference type="eggNOG" id="ENOG502QW57">
    <property type="taxonomic scope" value="Eukaryota"/>
</dbReference>
<dbReference type="PANTHER" id="PTHR35992:SF1">
    <property type="entry name" value="CYTOMATRIX PROTEIN-LIKE PROTEIN"/>
    <property type="match status" value="1"/>
</dbReference>
<dbReference type="FunCoup" id="A0A059BKR5">
    <property type="interactions" value="467"/>
</dbReference>
<dbReference type="AlphaFoldDB" id="A0A059BKR5"/>
<dbReference type="Gramene" id="KCW66817">
    <property type="protein sequence ID" value="KCW66817"/>
    <property type="gene ID" value="EUGRSUZ_F00587"/>
</dbReference>
<evidence type="ECO:0000313" key="3">
    <source>
        <dbReference type="EMBL" id="KCW66817.1"/>
    </source>
</evidence>
<dbReference type="OMA" id="QHENWIS"/>
<dbReference type="EMBL" id="KK198758">
    <property type="protein sequence ID" value="KCW66817.1"/>
    <property type="molecule type" value="Genomic_DNA"/>
</dbReference>
<feature type="compositionally biased region" description="Basic and acidic residues" evidence="2">
    <location>
        <begin position="303"/>
        <end position="312"/>
    </location>
</feature>
<organism evidence="3">
    <name type="scientific">Eucalyptus grandis</name>
    <name type="common">Flooded gum</name>
    <dbReference type="NCBI Taxonomy" id="71139"/>
    <lineage>
        <taxon>Eukaryota</taxon>
        <taxon>Viridiplantae</taxon>
        <taxon>Streptophyta</taxon>
        <taxon>Embryophyta</taxon>
        <taxon>Tracheophyta</taxon>
        <taxon>Spermatophyta</taxon>
        <taxon>Magnoliopsida</taxon>
        <taxon>eudicotyledons</taxon>
        <taxon>Gunneridae</taxon>
        <taxon>Pentapetalae</taxon>
        <taxon>rosids</taxon>
        <taxon>malvids</taxon>
        <taxon>Myrtales</taxon>
        <taxon>Myrtaceae</taxon>
        <taxon>Myrtoideae</taxon>
        <taxon>Eucalypteae</taxon>
        <taxon>Eucalyptus</taxon>
    </lineage>
</organism>
<dbReference type="PANTHER" id="PTHR35992">
    <property type="entry name" value="CYTOMATRIX PROTEIN-LIKE PROTEIN"/>
    <property type="match status" value="1"/>
</dbReference>
<dbReference type="STRING" id="71139.A0A059BKR5"/>
<protein>
    <submittedName>
        <fullName evidence="3">Uncharacterized protein</fullName>
    </submittedName>
</protein>
<reference evidence="3" key="1">
    <citation type="submission" date="2013-07" db="EMBL/GenBank/DDBJ databases">
        <title>The genome of Eucalyptus grandis.</title>
        <authorList>
            <person name="Schmutz J."/>
            <person name="Hayes R."/>
            <person name="Myburg A."/>
            <person name="Tuskan G."/>
            <person name="Grattapaglia D."/>
            <person name="Rokhsar D.S."/>
        </authorList>
    </citation>
    <scope>NUCLEOTIDE SEQUENCE</scope>
    <source>
        <tissue evidence="3">Leaf extractions</tissue>
    </source>
</reference>
<feature type="region of interest" description="Disordered" evidence="2">
    <location>
        <begin position="131"/>
        <end position="168"/>
    </location>
</feature>
<feature type="compositionally biased region" description="Basic and acidic residues" evidence="2">
    <location>
        <begin position="150"/>
        <end position="168"/>
    </location>
</feature>
<evidence type="ECO:0000256" key="1">
    <source>
        <dbReference type="SAM" id="Coils"/>
    </source>
</evidence>
<gene>
    <name evidence="3" type="ORF">EUGRSUZ_F00587</name>
</gene>
<accession>A0A059BKR5</accession>
<name>A0A059BKR5_EUCGR</name>
<dbReference type="InParanoid" id="A0A059BKR5"/>
<proteinExistence type="predicted"/>
<keyword evidence="1" id="KW-0175">Coiled coil</keyword>
<feature type="region of interest" description="Disordered" evidence="2">
    <location>
        <begin position="296"/>
        <end position="347"/>
    </location>
</feature>